<dbReference type="InterPro" id="IPR038770">
    <property type="entry name" value="Na+/solute_symporter_sf"/>
</dbReference>
<reference evidence="13 14" key="1">
    <citation type="journal article" date="2025" name="Microbiol. Resour. Announc.">
        <title>Draft genome sequences for Neonectria magnoliae and Neonectria punicea, canker pathogens of Liriodendron tulipifera and Acer saccharum in West Virginia.</title>
        <authorList>
            <person name="Petronek H.M."/>
            <person name="Kasson M.T."/>
            <person name="Metheny A.M."/>
            <person name="Stauder C.M."/>
            <person name="Lovett B."/>
            <person name="Lynch S.C."/>
            <person name="Garnas J.R."/>
            <person name="Kasson L.R."/>
            <person name="Stajich J.E."/>
        </authorList>
    </citation>
    <scope>NUCLEOTIDE SEQUENCE [LARGE SCALE GENOMIC DNA]</scope>
    <source>
        <strain evidence="13 14">NRRL 64653</strain>
    </source>
</reference>
<evidence type="ECO:0000256" key="3">
    <source>
        <dbReference type="ARBA" id="ARBA00022449"/>
    </source>
</evidence>
<feature type="transmembrane region" description="Helical" evidence="11">
    <location>
        <begin position="158"/>
        <end position="178"/>
    </location>
</feature>
<evidence type="ECO:0000256" key="4">
    <source>
        <dbReference type="ARBA" id="ARBA00022692"/>
    </source>
</evidence>
<keyword evidence="4 11" id="KW-0812">Transmembrane</keyword>
<keyword evidence="5 11" id="KW-1133">Transmembrane helix</keyword>
<organism evidence="13 14">
    <name type="scientific">Neonectria punicea</name>
    <dbReference type="NCBI Taxonomy" id="979145"/>
    <lineage>
        <taxon>Eukaryota</taxon>
        <taxon>Fungi</taxon>
        <taxon>Dikarya</taxon>
        <taxon>Ascomycota</taxon>
        <taxon>Pezizomycotina</taxon>
        <taxon>Sordariomycetes</taxon>
        <taxon>Hypocreomycetidae</taxon>
        <taxon>Hypocreales</taxon>
        <taxon>Nectriaceae</taxon>
        <taxon>Neonectria</taxon>
    </lineage>
</organism>
<comment type="subcellular location">
    <subcellularLocation>
        <location evidence="1">Membrane</location>
        <topology evidence="1">Multi-pass membrane protein</topology>
    </subcellularLocation>
</comment>
<feature type="transmembrane region" description="Helical" evidence="11">
    <location>
        <begin position="95"/>
        <end position="116"/>
    </location>
</feature>
<dbReference type="EMBL" id="JAZAVJ010000035">
    <property type="protein sequence ID" value="KAK7419756.1"/>
    <property type="molecule type" value="Genomic_DNA"/>
</dbReference>
<sequence length="559" mass="59423">MALKSLSYHEPGIVTILIQASFLLLLNVVNFILDNSLYCGLLGQVFLGVAWGTPGSKWLGPEVEEVIVQLGYLGLLLLVYEGGLATSLKALKANLLLSLGVASTGIALPMGLSFILRYLTDATPLQCFAAGAALCSTSLGTTFTVLGTSGLTKSRLGVVLTSAAMMDDVVGLVMVQIISNLGGADTSISAVTVVRPLLVSLAFAVFAPLVCVFIAKPITKWLNAKREKRPSGYLDQALGRCRTVFFIHTLILLGCIAASSYAGTSNLFAAYTAGTSISWWDSEVPHPVTDTAVVPTPVQQTAARDEVQGLAPGDEDTTATLTPAQVASPSSPGVEIYEKYYLEPVNRVLRPLFFASIGFSIPITEMFSGPVVWRGLVYTLLMTFGKVVCGAWLLRFSVTSYFSMKLQSGVARIPKPGMGHFWGKSEKPPSNAEASTASSKTSPTTKTQGKKSAHTEPAGTKPRSIYPASILGCAMTARGEIGFLISSIAESKRVFSSSDTESNASSEIFLIVTWAIVLCTILGPLAVGLLVRRVKKLEQRVEKKGHTVRSNVLGVWGVA</sequence>
<evidence type="ECO:0000259" key="12">
    <source>
        <dbReference type="Pfam" id="PF00999"/>
    </source>
</evidence>
<feature type="compositionally biased region" description="Low complexity" evidence="10">
    <location>
        <begin position="435"/>
        <end position="447"/>
    </location>
</feature>
<evidence type="ECO:0000256" key="9">
    <source>
        <dbReference type="ARBA" id="ARBA00023201"/>
    </source>
</evidence>
<dbReference type="Pfam" id="PF00999">
    <property type="entry name" value="Na_H_Exchanger"/>
    <property type="match status" value="1"/>
</dbReference>
<evidence type="ECO:0000256" key="8">
    <source>
        <dbReference type="ARBA" id="ARBA00023136"/>
    </source>
</evidence>
<dbReference type="InterPro" id="IPR006153">
    <property type="entry name" value="Cation/H_exchanger_TM"/>
</dbReference>
<feature type="transmembrane region" description="Helical" evidence="11">
    <location>
        <begin position="66"/>
        <end position="83"/>
    </location>
</feature>
<keyword evidence="6" id="KW-0915">Sodium</keyword>
<keyword evidence="14" id="KW-1185">Reference proteome</keyword>
<evidence type="ECO:0000313" key="13">
    <source>
        <dbReference type="EMBL" id="KAK7419756.1"/>
    </source>
</evidence>
<evidence type="ECO:0000256" key="10">
    <source>
        <dbReference type="SAM" id="MobiDB-lite"/>
    </source>
</evidence>
<evidence type="ECO:0000256" key="11">
    <source>
        <dbReference type="SAM" id="Phobius"/>
    </source>
</evidence>
<feature type="transmembrane region" description="Helical" evidence="11">
    <location>
        <begin position="12"/>
        <end position="29"/>
    </location>
</feature>
<feature type="transmembrane region" description="Helical" evidence="11">
    <location>
        <begin position="508"/>
        <end position="531"/>
    </location>
</feature>
<dbReference type="Gene3D" id="1.20.1530.20">
    <property type="match status" value="3"/>
</dbReference>
<feature type="transmembrane region" description="Helical" evidence="11">
    <location>
        <begin position="243"/>
        <end position="262"/>
    </location>
</feature>
<keyword evidence="2" id="KW-0813">Transport</keyword>
<name>A0ABR1HFA0_9HYPO</name>
<feature type="region of interest" description="Disordered" evidence="10">
    <location>
        <begin position="422"/>
        <end position="461"/>
    </location>
</feature>
<keyword evidence="3" id="KW-0050">Antiport</keyword>
<comment type="caution">
    <text evidence="13">The sequence shown here is derived from an EMBL/GenBank/DDBJ whole genome shotgun (WGS) entry which is preliminary data.</text>
</comment>
<evidence type="ECO:0000256" key="1">
    <source>
        <dbReference type="ARBA" id="ARBA00004141"/>
    </source>
</evidence>
<evidence type="ECO:0000313" key="14">
    <source>
        <dbReference type="Proteomes" id="UP001498476"/>
    </source>
</evidence>
<proteinExistence type="predicted"/>
<evidence type="ECO:0000256" key="6">
    <source>
        <dbReference type="ARBA" id="ARBA00023053"/>
    </source>
</evidence>
<dbReference type="PANTHER" id="PTHR43562">
    <property type="entry name" value="NAPA-TYPE SODIUM/HYDROGEN ANTIPORTER"/>
    <property type="match status" value="1"/>
</dbReference>
<evidence type="ECO:0000256" key="7">
    <source>
        <dbReference type="ARBA" id="ARBA00023065"/>
    </source>
</evidence>
<feature type="transmembrane region" description="Helical" evidence="11">
    <location>
        <begin position="198"/>
        <end position="222"/>
    </location>
</feature>
<keyword evidence="9" id="KW-0739">Sodium transport</keyword>
<feature type="transmembrane region" description="Helical" evidence="11">
    <location>
        <begin position="36"/>
        <end position="54"/>
    </location>
</feature>
<protein>
    <recommendedName>
        <fullName evidence="12">Cation/H+ exchanger transmembrane domain-containing protein</fullName>
    </recommendedName>
</protein>
<feature type="transmembrane region" description="Helical" evidence="11">
    <location>
        <begin position="465"/>
        <end position="488"/>
    </location>
</feature>
<keyword evidence="8 11" id="KW-0472">Membrane</keyword>
<evidence type="ECO:0000256" key="2">
    <source>
        <dbReference type="ARBA" id="ARBA00022448"/>
    </source>
</evidence>
<feature type="transmembrane region" description="Helical" evidence="11">
    <location>
        <begin position="375"/>
        <end position="394"/>
    </location>
</feature>
<keyword evidence="7" id="KW-0406">Ion transport</keyword>
<feature type="domain" description="Cation/H+ exchanger transmembrane" evidence="12">
    <location>
        <begin position="41"/>
        <end position="281"/>
    </location>
</feature>
<evidence type="ECO:0000256" key="5">
    <source>
        <dbReference type="ARBA" id="ARBA00022989"/>
    </source>
</evidence>
<dbReference type="PANTHER" id="PTHR43562:SF3">
    <property type="entry name" value="SODIUM ION_PROTON EXCHANGER (EUROFUNG)"/>
    <property type="match status" value="1"/>
</dbReference>
<feature type="transmembrane region" description="Helical" evidence="11">
    <location>
        <begin position="128"/>
        <end position="146"/>
    </location>
</feature>
<gene>
    <name evidence="13" type="ORF">QQX98_003128</name>
</gene>
<accession>A0ABR1HFA0</accession>
<dbReference type="Proteomes" id="UP001498476">
    <property type="component" value="Unassembled WGS sequence"/>
</dbReference>